<organism evidence="1 2">
    <name type="scientific">Anaerotruncus colihominis</name>
    <dbReference type="NCBI Taxonomy" id="169435"/>
    <lineage>
        <taxon>Bacteria</taxon>
        <taxon>Bacillati</taxon>
        <taxon>Bacillota</taxon>
        <taxon>Clostridia</taxon>
        <taxon>Eubacteriales</taxon>
        <taxon>Oscillospiraceae</taxon>
        <taxon>Anaerotruncus</taxon>
    </lineage>
</organism>
<dbReference type="EMBL" id="QXWZ01000005">
    <property type="protein sequence ID" value="NBI78122.1"/>
    <property type="molecule type" value="Genomic_DNA"/>
</dbReference>
<dbReference type="AlphaFoldDB" id="A0A845RK76"/>
<accession>A0A845RK76</accession>
<proteinExistence type="predicted"/>
<reference evidence="1 2" key="1">
    <citation type="submission" date="2018-08" db="EMBL/GenBank/DDBJ databases">
        <title>Murine metabolic-syndrome-specific gut microbial biobank.</title>
        <authorList>
            <person name="Liu C."/>
        </authorList>
    </citation>
    <scope>NUCLEOTIDE SEQUENCE [LARGE SCALE GENOMIC DNA]</scope>
    <source>
        <strain evidence="1 2">X69</strain>
    </source>
</reference>
<protein>
    <submittedName>
        <fullName evidence="1">Uncharacterized protein</fullName>
    </submittedName>
</protein>
<sequence>MHCANYTMPLRGHGIIGHRGGSGPRPRIALAIIWYNNRFAVIIPYYPIKKKFRKGRTDSAVLKSGRIFINFGRFTVNFIPPLFFMSNKRVKWN</sequence>
<name>A0A845RK76_9FIRM</name>
<gene>
    <name evidence="1" type="ORF">D3Z39_04440</name>
</gene>
<evidence type="ECO:0000313" key="1">
    <source>
        <dbReference type="EMBL" id="NBI78122.1"/>
    </source>
</evidence>
<comment type="caution">
    <text evidence="1">The sequence shown here is derived from an EMBL/GenBank/DDBJ whole genome shotgun (WGS) entry which is preliminary data.</text>
</comment>
<evidence type="ECO:0000313" key="2">
    <source>
        <dbReference type="Proteomes" id="UP000446348"/>
    </source>
</evidence>
<dbReference type="Proteomes" id="UP000446348">
    <property type="component" value="Unassembled WGS sequence"/>
</dbReference>